<reference evidence="1 2" key="1">
    <citation type="submission" date="2016-11" db="EMBL/GenBank/DDBJ databases">
        <title>The macronuclear genome of Stentor coeruleus: a giant cell with tiny introns.</title>
        <authorList>
            <person name="Slabodnick M."/>
            <person name="Ruby J.G."/>
            <person name="Reiff S.B."/>
            <person name="Swart E.C."/>
            <person name="Gosai S."/>
            <person name="Prabakaran S."/>
            <person name="Witkowska E."/>
            <person name="Larue G.E."/>
            <person name="Fisher S."/>
            <person name="Freeman R.M."/>
            <person name="Gunawardena J."/>
            <person name="Chu W."/>
            <person name="Stover N.A."/>
            <person name="Gregory B.D."/>
            <person name="Nowacki M."/>
            <person name="Derisi J."/>
            <person name="Roy S.W."/>
            <person name="Marshall W.F."/>
            <person name="Sood P."/>
        </authorList>
    </citation>
    <scope>NUCLEOTIDE SEQUENCE [LARGE SCALE GENOMIC DNA]</scope>
    <source>
        <strain evidence="1">WM001</strain>
    </source>
</reference>
<keyword evidence="2" id="KW-1185">Reference proteome</keyword>
<gene>
    <name evidence="1" type="ORF">SteCoe_14506</name>
</gene>
<dbReference type="Proteomes" id="UP000187209">
    <property type="component" value="Unassembled WGS sequence"/>
</dbReference>
<organism evidence="1 2">
    <name type="scientific">Stentor coeruleus</name>
    <dbReference type="NCBI Taxonomy" id="5963"/>
    <lineage>
        <taxon>Eukaryota</taxon>
        <taxon>Sar</taxon>
        <taxon>Alveolata</taxon>
        <taxon>Ciliophora</taxon>
        <taxon>Postciliodesmatophora</taxon>
        <taxon>Heterotrichea</taxon>
        <taxon>Heterotrichida</taxon>
        <taxon>Stentoridae</taxon>
        <taxon>Stentor</taxon>
    </lineage>
</organism>
<accession>A0A1R2C5T9</accession>
<name>A0A1R2C5T9_9CILI</name>
<sequence>MGCCEVSRQQQNDIESQVWAFEQNLNFSSLNARDIDRLAHRFSTDSIISKTQFPTIIKELKIDTNSLAYNYIETLYDNRNHGYSAVLLTTLGIIFGFGTEETKLSLLFSNYDTTNCFILKTYQVQKLAEDVIFISFKSIVTFAAIKISPEFLPELIEYKEKLLSVQSIMAKYFTSIIMGEQIEITNEDFLDAFKKPELKCFLIPHQMRVYSKDVLKIVTRTANVVDIMMNEDVDFDKNLKRKLSLKISREFKKNEEKSRRHTAPEAMRRVKV</sequence>
<evidence type="ECO:0000313" key="2">
    <source>
        <dbReference type="Proteomes" id="UP000187209"/>
    </source>
</evidence>
<dbReference type="AlphaFoldDB" id="A0A1R2C5T9"/>
<dbReference type="EMBL" id="MPUH01000271">
    <property type="protein sequence ID" value="OMJ84357.1"/>
    <property type="molecule type" value="Genomic_DNA"/>
</dbReference>
<proteinExistence type="predicted"/>
<comment type="caution">
    <text evidence="1">The sequence shown here is derived from an EMBL/GenBank/DDBJ whole genome shotgun (WGS) entry which is preliminary data.</text>
</comment>
<evidence type="ECO:0000313" key="1">
    <source>
        <dbReference type="EMBL" id="OMJ84357.1"/>
    </source>
</evidence>
<protein>
    <submittedName>
        <fullName evidence="1">Uncharacterized protein</fullName>
    </submittedName>
</protein>